<evidence type="ECO:0000313" key="8">
    <source>
        <dbReference type="Proteomes" id="UP001371456"/>
    </source>
</evidence>
<dbReference type="Gene3D" id="3.40.50.2000">
    <property type="entry name" value="Glycogen Phosphorylase B"/>
    <property type="match status" value="2"/>
</dbReference>
<evidence type="ECO:0000313" key="7">
    <source>
        <dbReference type="EMBL" id="KAK6778488.1"/>
    </source>
</evidence>
<keyword evidence="2 4" id="KW-0328">Glycosyltransferase</keyword>
<gene>
    <name evidence="7" type="ORF">RDI58_025206</name>
</gene>
<keyword evidence="8" id="KW-1185">Reference proteome</keyword>
<comment type="similarity">
    <text evidence="1 4">Belongs to the UDP-glycosyltransferase family.</text>
</comment>
<dbReference type="Proteomes" id="UP001371456">
    <property type="component" value="Unassembled WGS sequence"/>
</dbReference>
<dbReference type="GO" id="GO:0035251">
    <property type="term" value="F:UDP-glucosyltransferase activity"/>
    <property type="evidence" value="ECO:0007669"/>
    <property type="project" value="TreeGrafter"/>
</dbReference>
<evidence type="ECO:0000256" key="4">
    <source>
        <dbReference type="RuleBase" id="RU003718"/>
    </source>
</evidence>
<dbReference type="InterPro" id="IPR058980">
    <property type="entry name" value="Glyco_transf_N"/>
</dbReference>
<dbReference type="PROSITE" id="PS00375">
    <property type="entry name" value="UDPGT"/>
    <property type="match status" value="1"/>
</dbReference>
<dbReference type="Pfam" id="PF00201">
    <property type="entry name" value="UDPGT"/>
    <property type="match status" value="1"/>
</dbReference>
<dbReference type="FunFam" id="3.40.50.2000:FF:000071">
    <property type="entry name" value="Glycosyltransferase"/>
    <property type="match status" value="1"/>
</dbReference>
<dbReference type="InterPro" id="IPR002213">
    <property type="entry name" value="UDP_glucos_trans"/>
</dbReference>
<keyword evidence="3 4" id="KW-0808">Transferase</keyword>
<accession>A0AAN8SZ09</accession>
<evidence type="ECO:0000256" key="2">
    <source>
        <dbReference type="ARBA" id="ARBA00022676"/>
    </source>
</evidence>
<evidence type="ECO:0000256" key="3">
    <source>
        <dbReference type="ARBA" id="ARBA00022679"/>
    </source>
</evidence>
<dbReference type="PANTHER" id="PTHR48047:SF159">
    <property type="entry name" value="UDP-GLYCOSYLTRANSFERASE 73C4"/>
    <property type="match status" value="1"/>
</dbReference>
<evidence type="ECO:0000256" key="5">
    <source>
        <dbReference type="RuleBase" id="RU362057"/>
    </source>
</evidence>
<dbReference type="SUPFAM" id="SSF53756">
    <property type="entry name" value="UDP-Glycosyltransferase/glycogen phosphorylase"/>
    <property type="match status" value="1"/>
</dbReference>
<dbReference type="FunFam" id="3.40.50.2000:FF:000047">
    <property type="entry name" value="Glycosyltransferase"/>
    <property type="match status" value="1"/>
</dbReference>
<dbReference type="EMBL" id="JBANQN010000010">
    <property type="protein sequence ID" value="KAK6778488.1"/>
    <property type="molecule type" value="Genomic_DNA"/>
</dbReference>
<name>A0AAN8SZ09_SOLBU</name>
<comment type="caution">
    <text evidence="7">The sequence shown here is derived from an EMBL/GenBank/DDBJ whole genome shotgun (WGS) entry which is preliminary data.</text>
</comment>
<protein>
    <recommendedName>
        <fullName evidence="5">Glycosyltransferase</fullName>
        <ecNumber evidence="5">2.4.1.-</ecNumber>
    </recommendedName>
</protein>
<proteinExistence type="inferred from homology"/>
<dbReference type="Pfam" id="PF26168">
    <property type="entry name" value="Glyco_transf_N"/>
    <property type="match status" value="1"/>
</dbReference>
<dbReference type="EC" id="2.4.1.-" evidence="5"/>
<dbReference type="CDD" id="cd03784">
    <property type="entry name" value="GT1_Gtf-like"/>
    <property type="match status" value="1"/>
</dbReference>
<sequence length="491" mass="56072">MGVPTVQPHFVLFPFMAQGHTIPMIDIARLLAQRGVIITIVTTHLNANRFKKVVDRAVEIGLKIQVVHLYFPSLEAGLPEGCENFDMLPSMDLGLKFFDATKRLQPQVEEMLQEMKPSPSCVISDMCFPWTTNVAQKFNIPRIVFHGMGCFSLLCLHNLKDWEGLEKIESDTEYFRVPGLFDKIELSKNQLGNTARPRNEEWREISDQMKKAEEEAYGIVVNSFEDLEKEYVEGLMNVKNKKIWTIGPVSLCNRQKQDKAERGNKASIDEHHCLNWLDSWEQNSLLFVCLGSLSRLSTSQMVELGLGLESSKRPFIWVVRHMSDEFKKWLVEENFEERVKGQGLLIHGWAPQVLILSHPSVGAFLTHCGWNSSLEGITAGVPMITWPMFAEQFCNERLIVNVLKTGVRSGIERQVMFGEEEKLGTQVSKDDIKKVIEEVMGEEMEGEMRRKRAKELGEKAKRAMEEEGSSYLNLTQLIQDVTEQANFLKSM</sequence>
<evidence type="ECO:0000256" key="1">
    <source>
        <dbReference type="ARBA" id="ARBA00009995"/>
    </source>
</evidence>
<reference evidence="7 8" key="1">
    <citation type="submission" date="2024-02" db="EMBL/GenBank/DDBJ databases">
        <title>de novo genome assembly of Solanum bulbocastanum strain 11H21.</title>
        <authorList>
            <person name="Hosaka A.J."/>
        </authorList>
    </citation>
    <scope>NUCLEOTIDE SEQUENCE [LARGE SCALE GENOMIC DNA]</scope>
    <source>
        <tissue evidence="7">Young leaves</tissue>
    </source>
</reference>
<dbReference type="PANTHER" id="PTHR48047">
    <property type="entry name" value="GLYCOSYLTRANSFERASE"/>
    <property type="match status" value="1"/>
</dbReference>
<dbReference type="AlphaFoldDB" id="A0AAN8SZ09"/>
<feature type="domain" description="Glycosyltransferase N-terminal" evidence="6">
    <location>
        <begin position="11"/>
        <end position="249"/>
    </location>
</feature>
<evidence type="ECO:0000259" key="6">
    <source>
        <dbReference type="Pfam" id="PF26168"/>
    </source>
</evidence>
<organism evidence="7 8">
    <name type="scientific">Solanum bulbocastanum</name>
    <name type="common">Wild potato</name>
    <dbReference type="NCBI Taxonomy" id="147425"/>
    <lineage>
        <taxon>Eukaryota</taxon>
        <taxon>Viridiplantae</taxon>
        <taxon>Streptophyta</taxon>
        <taxon>Embryophyta</taxon>
        <taxon>Tracheophyta</taxon>
        <taxon>Spermatophyta</taxon>
        <taxon>Magnoliopsida</taxon>
        <taxon>eudicotyledons</taxon>
        <taxon>Gunneridae</taxon>
        <taxon>Pentapetalae</taxon>
        <taxon>asterids</taxon>
        <taxon>lamiids</taxon>
        <taxon>Solanales</taxon>
        <taxon>Solanaceae</taxon>
        <taxon>Solanoideae</taxon>
        <taxon>Solaneae</taxon>
        <taxon>Solanum</taxon>
    </lineage>
</organism>
<dbReference type="InterPro" id="IPR035595">
    <property type="entry name" value="UDP_glycos_trans_CS"/>
</dbReference>